<protein>
    <submittedName>
        <fullName evidence="1">Uncharacterized protein</fullName>
    </submittedName>
</protein>
<keyword evidence="2" id="KW-1185">Reference proteome</keyword>
<evidence type="ECO:0000313" key="1">
    <source>
        <dbReference type="EMBL" id="CAC5424467.1"/>
    </source>
</evidence>
<sequence length="166" mass="19526">MRGTYQTYRNRHTRITTLNDKTIYGAKEYVKSRKIHRDTSVILIQVGSNDLHEGEVDNVMKEYESLVNFTMNTYQDSEVVLDTWTNAEPKTYFQDNLTISKCRQKTKEVNEKSKILIMEDFNSCLCQDLDYIIDDSTDLNDFRSNTILPQNYSVDEISKKRNKQNN</sequence>
<dbReference type="Gene3D" id="3.40.50.1110">
    <property type="entry name" value="SGNH hydrolase"/>
    <property type="match status" value="1"/>
</dbReference>
<reference evidence="1 2" key="1">
    <citation type="submission" date="2020-06" db="EMBL/GenBank/DDBJ databases">
        <authorList>
            <person name="Li R."/>
            <person name="Bekaert M."/>
        </authorList>
    </citation>
    <scope>NUCLEOTIDE SEQUENCE [LARGE SCALE GENOMIC DNA]</scope>
    <source>
        <strain evidence="2">wild</strain>
    </source>
</reference>
<dbReference type="SUPFAM" id="SSF52266">
    <property type="entry name" value="SGNH hydrolase"/>
    <property type="match status" value="1"/>
</dbReference>
<dbReference type="EMBL" id="CACVKT020010037">
    <property type="protein sequence ID" value="CAC5424467.1"/>
    <property type="molecule type" value="Genomic_DNA"/>
</dbReference>
<proteinExistence type="predicted"/>
<gene>
    <name evidence="1" type="ORF">MCOR_56370</name>
</gene>
<dbReference type="InterPro" id="IPR036514">
    <property type="entry name" value="SGNH_hydro_sf"/>
</dbReference>
<dbReference type="AlphaFoldDB" id="A0A6J8EVA0"/>
<name>A0A6J8EVA0_MYTCO</name>
<evidence type="ECO:0000313" key="2">
    <source>
        <dbReference type="Proteomes" id="UP000507470"/>
    </source>
</evidence>
<organism evidence="1 2">
    <name type="scientific">Mytilus coruscus</name>
    <name type="common">Sea mussel</name>
    <dbReference type="NCBI Taxonomy" id="42192"/>
    <lineage>
        <taxon>Eukaryota</taxon>
        <taxon>Metazoa</taxon>
        <taxon>Spiralia</taxon>
        <taxon>Lophotrochozoa</taxon>
        <taxon>Mollusca</taxon>
        <taxon>Bivalvia</taxon>
        <taxon>Autobranchia</taxon>
        <taxon>Pteriomorphia</taxon>
        <taxon>Mytilida</taxon>
        <taxon>Mytiloidea</taxon>
        <taxon>Mytilidae</taxon>
        <taxon>Mytilinae</taxon>
        <taxon>Mytilus</taxon>
    </lineage>
</organism>
<accession>A0A6J8EVA0</accession>
<dbReference type="Proteomes" id="UP000507470">
    <property type="component" value="Unassembled WGS sequence"/>
</dbReference>